<feature type="non-terminal residue" evidence="4">
    <location>
        <position position="111"/>
    </location>
</feature>
<keyword evidence="1" id="KW-0732">Signal</keyword>
<evidence type="ECO:0000313" key="5">
    <source>
        <dbReference type="Proteomes" id="UP001217089"/>
    </source>
</evidence>
<comment type="caution">
    <text evidence="4">The sequence shown here is derived from an EMBL/GenBank/DDBJ whole genome shotgun (WGS) entry which is preliminary data.</text>
</comment>
<organism evidence="4 5">
    <name type="scientific">Tegillarca granosa</name>
    <name type="common">Malaysian cockle</name>
    <name type="synonym">Anadara granosa</name>
    <dbReference type="NCBI Taxonomy" id="220873"/>
    <lineage>
        <taxon>Eukaryota</taxon>
        <taxon>Metazoa</taxon>
        <taxon>Spiralia</taxon>
        <taxon>Lophotrochozoa</taxon>
        <taxon>Mollusca</taxon>
        <taxon>Bivalvia</taxon>
        <taxon>Autobranchia</taxon>
        <taxon>Pteriomorphia</taxon>
        <taxon>Arcoida</taxon>
        <taxon>Arcoidea</taxon>
        <taxon>Arcidae</taxon>
        <taxon>Tegillarca</taxon>
    </lineage>
</organism>
<dbReference type="Gene3D" id="2.60.40.10">
    <property type="entry name" value="Immunoglobulins"/>
    <property type="match status" value="1"/>
</dbReference>
<reference evidence="4 5" key="1">
    <citation type="submission" date="2022-12" db="EMBL/GenBank/DDBJ databases">
        <title>Chromosome-level genome of Tegillarca granosa.</title>
        <authorList>
            <person name="Kim J."/>
        </authorList>
    </citation>
    <scope>NUCLEOTIDE SEQUENCE [LARGE SCALE GENOMIC DNA]</scope>
    <source>
        <strain evidence="4">Teg-2019</strain>
        <tissue evidence="4">Adductor muscle</tissue>
    </source>
</reference>
<dbReference type="SUPFAM" id="SSF48726">
    <property type="entry name" value="Immunoglobulin"/>
    <property type="match status" value="1"/>
</dbReference>
<evidence type="ECO:0000256" key="2">
    <source>
        <dbReference type="ARBA" id="ARBA00023157"/>
    </source>
</evidence>
<gene>
    <name evidence="4" type="ORF">KUTeg_018287</name>
</gene>
<feature type="domain" description="Ig-like" evidence="3">
    <location>
        <begin position="12"/>
        <end position="111"/>
    </location>
</feature>
<evidence type="ECO:0000313" key="4">
    <source>
        <dbReference type="EMBL" id="KAJ8304704.1"/>
    </source>
</evidence>
<proteinExistence type="predicted"/>
<dbReference type="Pfam" id="PF13927">
    <property type="entry name" value="Ig_3"/>
    <property type="match status" value="1"/>
</dbReference>
<dbReference type="InterPro" id="IPR007110">
    <property type="entry name" value="Ig-like_dom"/>
</dbReference>
<dbReference type="InterPro" id="IPR050958">
    <property type="entry name" value="Cell_Adh-Cytoskel_Orgn"/>
</dbReference>
<keyword evidence="5" id="KW-1185">Reference proteome</keyword>
<protein>
    <recommendedName>
        <fullName evidence="3">Ig-like domain-containing protein</fullName>
    </recommendedName>
</protein>
<evidence type="ECO:0000256" key="1">
    <source>
        <dbReference type="ARBA" id="ARBA00022729"/>
    </source>
</evidence>
<dbReference type="PROSITE" id="PS50835">
    <property type="entry name" value="IG_LIKE"/>
    <property type="match status" value="1"/>
</dbReference>
<accession>A0ABQ9EHF2</accession>
<dbReference type="EMBL" id="JARBDR010000903">
    <property type="protein sequence ID" value="KAJ8304704.1"/>
    <property type="molecule type" value="Genomic_DNA"/>
</dbReference>
<dbReference type="InterPro" id="IPR013783">
    <property type="entry name" value="Ig-like_fold"/>
</dbReference>
<dbReference type="PANTHER" id="PTHR45080:SF8">
    <property type="entry name" value="IG-LIKE DOMAIN-CONTAINING PROTEIN"/>
    <property type="match status" value="1"/>
</dbReference>
<keyword evidence="2" id="KW-1015">Disulfide bond</keyword>
<evidence type="ECO:0000259" key="3">
    <source>
        <dbReference type="PROSITE" id="PS50835"/>
    </source>
</evidence>
<dbReference type="PANTHER" id="PTHR45080">
    <property type="entry name" value="CONTACTIN 5"/>
    <property type="match status" value="1"/>
</dbReference>
<sequence length="111" mass="12459">MTTTEYSAAVPPEVELNNQRLGQFLGKETILVCKISASPQAVSVWKKGVRRIEKQSNGNVNANYRPEIYEENDYRVTLYLRIRVITSIDFGNYTCEASNGLGSSSATMELY</sequence>
<name>A0ABQ9EHF2_TEGGR</name>
<dbReference type="Proteomes" id="UP001217089">
    <property type="component" value="Unassembled WGS sequence"/>
</dbReference>
<dbReference type="InterPro" id="IPR036179">
    <property type="entry name" value="Ig-like_dom_sf"/>
</dbReference>